<evidence type="ECO:0000259" key="3">
    <source>
        <dbReference type="SMART" id="SM00646"/>
    </source>
</evidence>
<accession>A0A140LCX3</accession>
<dbReference type="CDD" id="cd02696">
    <property type="entry name" value="MurNAc-LAA"/>
    <property type="match status" value="1"/>
</dbReference>
<dbReference type="SUPFAM" id="SSF55383">
    <property type="entry name" value="Copper amine oxidase, domain N"/>
    <property type="match status" value="2"/>
</dbReference>
<dbReference type="GO" id="GO:0009253">
    <property type="term" value="P:peptidoglycan catabolic process"/>
    <property type="evidence" value="ECO:0007669"/>
    <property type="project" value="InterPro"/>
</dbReference>
<proteinExistence type="predicted"/>
<dbReference type="Pfam" id="PF07833">
    <property type="entry name" value="Cu_amine_oxidN1"/>
    <property type="match status" value="1"/>
</dbReference>
<dbReference type="AlphaFoldDB" id="A0A140LCX3"/>
<name>A0A140LCX3_9FIRM</name>
<feature type="domain" description="MurNAc-LAA" evidence="3">
    <location>
        <begin position="219"/>
        <end position="333"/>
    </location>
</feature>
<dbReference type="PANTHER" id="PTHR30404">
    <property type="entry name" value="N-ACETYLMURAMOYL-L-ALANINE AMIDASE"/>
    <property type="match status" value="1"/>
</dbReference>
<dbReference type="Gene3D" id="3.30.457.10">
    <property type="entry name" value="Copper amine oxidase-like, N-terminal domain"/>
    <property type="match status" value="2"/>
</dbReference>
<dbReference type="Proteomes" id="UP000070427">
    <property type="component" value="Unassembled WGS sequence"/>
</dbReference>
<keyword evidence="2" id="KW-0732">Signal</keyword>
<dbReference type="STRING" id="520764.AN618_04640"/>
<dbReference type="SUPFAM" id="SSF53187">
    <property type="entry name" value="Zn-dependent exopeptidases"/>
    <property type="match status" value="1"/>
</dbReference>
<protein>
    <submittedName>
        <fullName evidence="4">Sporulation-specific N-acetylmuramoyl-L-alanine amidase</fullName>
        <ecNumber evidence="4">3.5.1.28</ecNumber>
    </submittedName>
</protein>
<dbReference type="Pfam" id="PF01520">
    <property type="entry name" value="Amidase_3"/>
    <property type="match status" value="1"/>
</dbReference>
<dbReference type="PANTHER" id="PTHR30404:SF0">
    <property type="entry name" value="N-ACETYLMURAMOYL-L-ALANINE AMIDASE AMIC"/>
    <property type="match status" value="1"/>
</dbReference>
<dbReference type="RefSeq" id="WP_066351564.1">
    <property type="nucleotide sequence ID" value="NZ_LOED01000003.1"/>
</dbReference>
<dbReference type="InterPro" id="IPR012854">
    <property type="entry name" value="Cu_amine_oxidase-like_N"/>
</dbReference>
<dbReference type="InterPro" id="IPR036582">
    <property type="entry name" value="Mao_N_sf"/>
</dbReference>
<evidence type="ECO:0000256" key="1">
    <source>
        <dbReference type="ARBA" id="ARBA00022801"/>
    </source>
</evidence>
<dbReference type="PATRIC" id="fig|520764.3.peg.489"/>
<evidence type="ECO:0000313" key="4">
    <source>
        <dbReference type="EMBL" id="KXG78398.1"/>
    </source>
</evidence>
<dbReference type="InParanoid" id="A0A140LCX3"/>
<dbReference type="SMART" id="SM00646">
    <property type="entry name" value="Ami_3"/>
    <property type="match status" value="1"/>
</dbReference>
<dbReference type="InterPro" id="IPR050695">
    <property type="entry name" value="N-acetylmuramoyl_amidase_3"/>
</dbReference>
<evidence type="ECO:0000256" key="2">
    <source>
        <dbReference type="SAM" id="SignalP"/>
    </source>
</evidence>
<comment type="caution">
    <text evidence="4">The sequence shown here is derived from an EMBL/GenBank/DDBJ whole genome shotgun (WGS) entry which is preliminary data.</text>
</comment>
<organism evidence="4 5">
    <name type="scientific">Fervidicola ferrireducens</name>
    <dbReference type="NCBI Taxonomy" id="520764"/>
    <lineage>
        <taxon>Bacteria</taxon>
        <taxon>Bacillati</taxon>
        <taxon>Bacillota</taxon>
        <taxon>Clostridia</taxon>
        <taxon>Thermosediminibacterales</taxon>
        <taxon>Thermosediminibacteraceae</taxon>
        <taxon>Fervidicola</taxon>
    </lineage>
</organism>
<keyword evidence="1 4" id="KW-0378">Hydrolase</keyword>
<dbReference type="InterPro" id="IPR002508">
    <property type="entry name" value="MurNAc-LAA_cat"/>
</dbReference>
<evidence type="ECO:0000313" key="5">
    <source>
        <dbReference type="Proteomes" id="UP000070427"/>
    </source>
</evidence>
<reference evidence="4 5" key="1">
    <citation type="submission" date="2015-12" db="EMBL/GenBank/DDBJ databases">
        <title>Draft genome sequnece of Fervidicola ferrireducens strain Y170.</title>
        <authorList>
            <person name="Patel B.K."/>
        </authorList>
    </citation>
    <scope>NUCLEOTIDE SEQUENCE [LARGE SCALE GENOMIC DNA]</scope>
    <source>
        <strain evidence="4 5">Y170</strain>
    </source>
</reference>
<gene>
    <name evidence="4" type="primary">cwlC</name>
    <name evidence="4" type="ORF">AN618_04640</name>
</gene>
<feature type="chain" id="PRO_5007491652" evidence="2">
    <location>
        <begin position="26"/>
        <end position="338"/>
    </location>
</feature>
<dbReference type="GO" id="GO:0008745">
    <property type="term" value="F:N-acetylmuramoyl-L-alanine amidase activity"/>
    <property type="evidence" value="ECO:0007669"/>
    <property type="project" value="UniProtKB-EC"/>
</dbReference>
<dbReference type="EMBL" id="LOED01000003">
    <property type="protein sequence ID" value="KXG78398.1"/>
    <property type="molecule type" value="Genomic_DNA"/>
</dbReference>
<dbReference type="EC" id="3.5.1.28" evidence="4"/>
<dbReference type="OrthoDB" id="9772024at2"/>
<dbReference type="GO" id="GO:0030288">
    <property type="term" value="C:outer membrane-bounded periplasmic space"/>
    <property type="evidence" value="ECO:0007669"/>
    <property type="project" value="TreeGrafter"/>
</dbReference>
<keyword evidence="5" id="KW-1185">Reference proteome</keyword>
<dbReference type="Gene3D" id="3.40.630.40">
    <property type="entry name" value="Zn-dependent exopeptidases"/>
    <property type="match status" value="1"/>
</dbReference>
<sequence>MKFVRNIFSLVIAIVVLISAFNSEAATAQQAVFFIGAKRYVVNGQSIEMDSAPFIQEGRTFVPLRFLAYALGVPPENIHWSDESRTATLSKDGVIVTTAIGKKALYINGRQVKTDVAPVIIPPGRICLPARYIAEAFGHKVHWNASARTVTITISTRRAKVVIDPGHGGHDPGAVANSLRESDITLDLALKVAQELEQLGFDVRLTREDDRYISLEGRAALANQWDADLFVSLHCNAASNPAARGFESYIYSRAQSSTRELARKIHERLAAFLYQFGVPDRGIKEANFYVLRETKSPATLLECLFITNSEDAKLLQDVNWRSRLASEIAQAVAAALSS</sequence>
<dbReference type="FunCoup" id="A0A140LCX3">
    <property type="interactions" value="22"/>
</dbReference>
<feature type="signal peptide" evidence="2">
    <location>
        <begin position="1"/>
        <end position="25"/>
    </location>
</feature>